<name>A0A174SWN8_PARDI</name>
<evidence type="ECO:0000313" key="2">
    <source>
        <dbReference type="Proteomes" id="UP000095332"/>
    </source>
</evidence>
<dbReference type="EMBL" id="CZBM01000003">
    <property type="protein sequence ID" value="CUQ02234.1"/>
    <property type="molecule type" value="Genomic_DNA"/>
</dbReference>
<accession>A0A174SWN8</accession>
<protein>
    <submittedName>
        <fullName evidence="1">Uncharacterized protein</fullName>
    </submittedName>
</protein>
<dbReference type="Proteomes" id="UP000095332">
    <property type="component" value="Unassembled WGS sequence"/>
</dbReference>
<evidence type="ECO:0000313" key="1">
    <source>
        <dbReference type="EMBL" id="CUQ02234.1"/>
    </source>
</evidence>
<proteinExistence type="predicted"/>
<reference evidence="1 2" key="1">
    <citation type="submission" date="2015-09" db="EMBL/GenBank/DDBJ databases">
        <authorList>
            <consortium name="Pathogen Informatics"/>
        </authorList>
    </citation>
    <scope>NUCLEOTIDE SEQUENCE [LARGE SCALE GENOMIC DNA]</scope>
    <source>
        <strain evidence="1 2">2789STDY5834948</strain>
    </source>
</reference>
<sequence length="75" mass="8745">MLDADSGLNIIDDSHNHRFPSCGIQLLIVLGRTKELLEIKNKNSIEHINLFHIFSRNKIRNHDTLINKHTCRENE</sequence>
<gene>
    <name evidence="1" type="ORF">ERS852560_01243</name>
</gene>
<dbReference type="AlphaFoldDB" id="A0A174SWN8"/>
<organism evidence="1 2">
    <name type="scientific">Parabacteroides distasonis</name>
    <dbReference type="NCBI Taxonomy" id="823"/>
    <lineage>
        <taxon>Bacteria</taxon>
        <taxon>Pseudomonadati</taxon>
        <taxon>Bacteroidota</taxon>
        <taxon>Bacteroidia</taxon>
        <taxon>Bacteroidales</taxon>
        <taxon>Tannerellaceae</taxon>
        <taxon>Parabacteroides</taxon>
    </lineage>
</organism>